<accession>A0AAD8SPR9</accession>
<dbReference type="PANTHER" id="PTHR33103">
    <property type="entry name" value="OS01G0153900 PROTEIN"/>
    <property type="match status" value="1"/>
</dbReference>
<evidence type="ECO:0000313" key="1">
    <source>
        <dbReference type="EMBL" id="KAK1661624.1"/>
    </source>
</evidence>
<dbReference type="AlphaFoldDB" id="A0AAD8SPR9"/>
<gene>
    <name evidence="1" type="ORF">QYE76_049783</name>
</gene>
<protein>
    <recommendedName>
        <fullName evidence="3">DUF674 family protein</fullName>
    </recommendedName>
</protein>
<dbReference type="PANTHER" id="PTHR33103:SF38">
    <property type="entry name" value="DUF674 FAMILY PROTEIN"/>
    <property type="match status" value="1"/>
</dbReference>
<dbReference type="Pfam" id="PF05056">
    <property type="entry name" value="DUF674"/>
    <property type="match status" value="1"/>
</dbReference>
<sequence>MSTTTATSRTRPALSMKLLIDTKERRVLFAEANKDVVDFLFSLLALPVGTAVRLLGTESMVGSAGSLYASVTRLDGAYILPGADLDTLLRPTVSPQAAAPNSSLLTLPDSPSRGFFRCGHCHSPGHVTDVRDTRCPRCGAPMKDVIQCVRPDSGSGGARGFVQGVVTYTVTDSLTVTPMSAISSMALLNSFAIKDFGALQEKTVRLGSVEGLAILKASLQSKTVLTDVFLASQIHLPPSI</sequence>
<organism evidence="1 2">
    <name type="scientific">Lolium multiflorum</name>
    <name type="common">Italian ryegrass</name>
    <name type="synonym">Lolium perenne subsp. multiflorum</name>
    <dbReference type="NCBI Taxonomy" id="4521"/>
    <lineage>
        <taxon>Eukaryota</taxon>
        <taxon>Viridiplantae</taxon>
        <taxon>Streptophyta</taxon>
        <taxon>Embryophyta</taxon>
        <taxon>Tracheophyta</taxon>
        <taxon>Spermatophyta</taxon>
        <taxon>Magnoliopsida</taxon>
        <taxon>Liliopsida</taxon>
        <taxon>Poales</taxon>
        <taxon>Poaceae</taxon>
        <taxon>BOP clade</taxon>
        <taxon>Pooideae</taxon>
        <taxon>Poodae</taxon>
        <taxon>Poeae</taxon>
        <taxon>Poeae Chloroplast Group 2 (Poeae type)</taxon>
        <taxon>Loliodinae</taxon>
        <taxon>Loliinae</taxon>
        <taxon>Lolium</taxon>
    </lineage>
</organism>
<evidence type="ECO:0008006" key="3">
    <source>
        <dbReference type="Google" id="ProtNLM"/>
    </source>
</evidence>
<comment type="caution">
    <text evidence="1">The sequence shown here is derived from an EMBL/GenBank/DDBJ whole genome shotgun (WGS) entry which is preliminary data.</text>
</comment>
<evidence type="ECO:0000313" key="2">
    <source>
        <dbReference type="Proteomes" id="UP001231189"/>
    </source>
</evidence>
<dbReference type="InterPro" id="IPR007750">
    <property type="entry name" value="DUF674"/>
</dbReference>
<reference evidence="1" key="1">
    <citation type="submission" date="2023-07" db="EMBL/GenBank/DDBJ databases">
        <title>A chromosome-level genome assembly of Lolium multiflorum.</title>
        <authorList>
            <person name="Chen Y."/>
            <person name="Copetti D."/>
            <person name="Kolliker R."/>
            <person name="Studer B."/>
        </authorList>
    </citation>
    <scope>NUCLEOTIDE SEQUENCE</scope>
    <source>
        <strain evidence="1">02402/16</strain>
        <tissue evidence="1">Leaf</tissue>
    </source>
</reference>
<dbReference type="Proteomes" id="UP001231189">
    <property type="component" value="Unassembled WGS sequence"/>
</dbReference>
<proteinExistence type="predicted"/>
<name>A0AAD8SPR9_LOLMU</name>
<dbReference type="EMBL" id="JAUUTY010000003">
    <property type="protein sequence ID" value="KAK1661624.1"/>
    <property type="molecule type" value="Genomic_DNA"/>
</dbReference>
<keyword evidence="2" id="KW-1185">Reference proteome</keyword>